<organism evidence="5 6">
    <name type="scientific">Dyadobacter jiangsuensis</name>
    <dbReference type="NCBI Taxonomy" id="1591085"/>
    <lineage>
        <taxon>Bacteria</taxon>
        <taxon>Pseudomonadati</taxon>
        <taxon>Bacteroidota</taxon>
        <taxon>Cytophagia</taxon>
        <taxon>Cytophagales</taxon>
        <taxon>Spirosomataceae</taxon>
        <taxon>Dyadobacter</taxon>
    </lineage>
</organism>
<keyword evidence="1" id="KW-0732">Signal</keyword>
<dbReference type="EMBL" id="PYAS01000015">
    <property type="protein sequence ID" value="PSL23816.1"/>
    <property type="molecule type" value="Genomic_DNA"/>
</dbReference>
<dbReference type="SUPFAM" id="SSF46626">
    <property type="entry name" value="Cytochrome c"/>
    <property type="match status" value="1"/>
</dbReference>
<dbReference type="GO" id="GO:0004553">
    <property type="term" value="F:hydrolase activity, hydrolyzing O-glycosyl compounds"/>
    <property type="evidence" value="ECO:0007669"/>
    <property type="project" value="UniProtKB-ARBA"/>
</dbReference>
<feature type="domain" description="DUF1549" evidence="2">
    <location>
        <begin position="180"/>
        <end position="386"/>
    </location>
</feature>
<feature type="signal peptide" evidence="1">
    <location>
        <begin position="1"/>
        <end position="22"/>
    </location>
</feature>
<name>A0A2P8FQ12_9BACT</name>
<proteinExistence type="predicted"/>
<feature type="domain" description="Cytochrome C Planctomycete-type" evidence="4">
    <location>
        <begin position="63"/>
        <end position="130"/>
    </location>
</feature>
<evidence type="ECO:0000313" key="6">
    <source>
        <dbReference type="Proteomes" id="UP000241964"/>
    </source>
</evidence>
<dbReference type="Proteomes" id="UP000241964">
    <property type="component" value="Unassembled WGS sequence"/>
</dbReference>
<dbReference type="Pfam" id="PF07635">
    <property type="entry name" value="PSCyt1"/>
    <property type="match status" value="1"/>
</dbReference>
<dbReference type="GO" id="GO:0005975">
    <property type="term" value="P:carbohydrate metabolic process"/>
    <property type="evidence" value="ECO:0007669"/>
    <property type="project" value="UniProtKB-ARBA"/>
</dbReference>
<evidence type="ECO:0000259" key="2">
    <source>
        <dbReference type="Pfam" id="PF07583"/>
    </source>
</evidence>
<dbReference type="OrthoDB" id="1450284at2"/>
<dbReference type="Pfam" id="PF07587">
    <property type="entry name" value="PSD1"/>
    <property type="match status" value="1"/>
</dbReference>
<keyword evidence="6" id="KW-1185">Reference proteome</keyword>
<dbReference type="RefSeq" id="WP_106598388.1">
    <property type="nucleotide sequence ID" value="NZ_PYAS01000015.1"/>
</dbReference>
<dbReference type="Gene3D" id="2.60.120.200">
    <property type="match status" value="1"/>
</dbReference>
<dbReference type="SUPFAM" id="SSF49899">
    <property type="entry name" value="Concanavalin A-like lectins/glucanases"/>
    <property type="match status" value="1"/>
</dbReference>
<evidence type="ECO:0000256" key="1">
    <source>
        <dbReference type="SAM" id="SignalP"/>
    </source>
</evidence>
<evidence type="ECO:0000259" key="3">
    <source>
        <dbReference type="Pfam" id="PF07587"/>
    </source>
</evidence>
<dbReference type="PANTHER" id="PTHR35889:SF3">
    <property type="entry name" value="F-BOX DOMAIN-CONTAINING PROTEIN"/>
    <property type="match status" value="1"/>
</dbReference>
<dbReference type="PANTHER" id="PTHR35889">
    <property type="entry name" value="CYCLOINULO-OLIGOSACCHARIDE FRUCTANOTRANSFERASE-RELATED"/>
    <property type="match status" value="1"/>
</dbReference>
<gene>
    <name evidence="5" type="ORF">CLV60_11511</name>
</gene>
<dbReference type="InterPro" id="IPR013320">
    <property type="entry name" value="ConA-like_dom_sf"/>
</dbReference>
<protein>
    <submittedName>
        <fullName evidence="5">Cytochrome c</fullName>
    </submittedName>
</protein>
<dbReference type="InterPro" id="IPR011429">
    <property type="entry name" value="Cyt_c_Planctomycete-type"/>
</dbReference>
<feature type="chain" id="PRO_5015118484" evidence="1">
    <location>
        <begin position="23"/>
        <end position="1098"/>
    </location>
</feature>
<dbReference type="GO" id="GO:0009055">
    <property type="term" value="F:electron transfer activity"/>
    <property type="evidence" value="ECO:0007669"/>
    <property type="project" value="InterPro"/>
</dbReference>
<evidence type="ECO:0000259" key="4">
    <source>
        <dbReference type="Pfam" id="PF07635"/>
    </source>
</evidence>
<accession>A0A2P8FQ12</accession>
<dbReference type="GO" id="GO:0020037">
    <property type="term" value="F:heme binding"/>
    <property type="evidence" value="ECO:0007669"/>
    <property type="project" value="InterPro"/>
</dbReference>
<dbReference type="Pfam" id="PF13385">
    <property type="entry name" value="Laminin_G_3"/>
    <property type="match status" value="1"/>
</dbReference>
<dbReference type="InterPro" id="IPR036909">
    <property type="entry name" value="Cyt_c-like_dom_sf"/>
</dbReference>
<dbReference type="AlphaFoldDB" id="A0A2P8FQ12"/>
<reference evidence="5 6" key="1">
    <citation type="submission" date="2018-03" db="EMBL/GenBank/DDBJ databases">
        <title>Genomic Encyclopedia of Archaeal and Bacterial Type Strains, Phase II (KMG-II): from individual species to whole genera.</title>
        <authorList>
            <person name="Goeker M."/>
        </authorList>
    </citation>
    <scope>NUCLEOTIDE SEQUENCE [LARGE SCALE GENOMIC DNA]</scope>
    <source>
        <strain evidence="5 6">DSM 29057</strain>
    </source>
</reference>
<dbReference type="Pfam" id="PF07583">
    <property type="entry name" value="PSCyt2"/>
    <property type="match status" value="1"/>
</dbReference>
<sequence>MKLRAKKFAFLKWGKWAAAACAGMLVLARCGVEKPEEVKLALKEVPAELDFNYDVKPILSDKCFACHGPDAKKQKGGLRLDTEEGAYKALKNAKDGHRATRYAIVPGDLAASEVYNRLISQDPDLKMPPPASNLALSVKEIAILTRWIEQGAKYKPHWSFIKPEKPTVPKPKQAGWARTPIDHFILARLEKEKLSPSPEASREDLIRRASFDLTGLPPTLAQIDAFVADQSPDAYAKLIDRLLQSPAYGERMASEWMDVSRYADSDGYLDDKHRDFSPWRDWVISAFNRNIPYNRFVTMQLAGDLLPDKTKETILATAFNRLHKKSSEAGIVFEEYRVEYNADRVQTLGQGIMGLSVQCARCHDHKYDPISQEAYYKMFGLFNSTNETGSPVYGPDQTPGPALLLTSKENEEMLRFFDRKITGLTNRLALVKDNSEEDLRKWQNTGVLSEKLLDQTLREGMVAYYPFEKAVKTGDGKTVMPNALNAKQLAQCSEIILKPGVKGNAYFVSDYNSIKLGNNIGWHERTEPFSVELWVNPNTIYPDAGIFYHCEDLRLGYKGYSLRLANNRLQFIIAHSYPQNAIQVSTLAPVPMKQWTKVTVTYDGSSKASGARIYVNGEAAKTTVDFDNLYKGILYEKDIHTYGFQGFMVGQRNLLIPFKDGGIDELKIYNKSLTALEVLYNHNPKKAAEMLKIQISADQKAMVKEFYNAHFNAKAQMLRDSLKVRMDEQNALINSVPELMVMGDLPQPRPTYLLTRGAYNAPGKRVTPGALDAVMPFEGKFPQNRLGLARWLFDKNNPLTARVFVNRVWQMHFGNGIVRSSADFGNQGNLPSHPELLDWLAVDFMESGWNIKRLHKLIMLSATYRQTSKATPQLLEKDPDNTLLARGARFRFTAEMIRDNSLAISGLLVNRIGGKSVYPYQPAGLWDELSDKVWRYKYQQEPGEGLYRRSLYTIWKRTSPPPSMLIFDAPERGECVVKRRATATPLQALVLLNDPQYVEAARALAEKVLHTCKTGGQDATALAFRLITGRKPDNTEQRILRAFYTDELKRFRAKPAQALEYLRTGERKWDATLQPEEIAALATVSSSIMNTDEGHTRK</sequence>
<comment type="caution">
    <text evidence="5">The sequence shown here is derived from an EMBL/GenBank/DDBJ whole genome shotgun (WGS) entry which is preliminary data.</text>
</comment>
<dbReference type="InterPro" id="IPR022655">
    <property type="entry name" value="DUF1553"/>
</dbReference>
<evidence type="ECO:0000313" key="5">
    <source>
        <dbReference type="EMBL" id="PSL23816.1"/>
    </source>
</evidence>
<feature type="domain" description="DUF1553" evidence="3">
    <location>
        <begin position="784"/>
        <end position="1044"/>
    </location>
</feature>
<dbReference type="InterPro" id="IPR011444">
    <property type="entry name" value="DUF1549"/>
</dbReference>